<evidence type="ECO:0000256" key="2">
    <source>
        <dbReference type="ARBA" id="ARBA00022553"/>
    </source>
</evidence>
<dbReference type="PROSITE" id="PS00455">
    <property type="entry name" value="AMP_BINDING"/>
    <property type="match status" value="1"/>
</dbReference>
<protein>
    <recommendedName>
        <fullName evidence="3">Carrier domain-containing protein</fullName>
    </recommendedName>
</protein>
<dbReference type="InterPro" id="IPR036736">
    <property type="entry name" value="ACP-like_sf"/>
</dbReference>
<dbReference type="SUPFAM" id="SSF56801">
    <property type="entry name" value="Acetyl-CoA synthetase-like"/>
    <property type="match status" value="1"/>
</dbReference>
<dbReference type="PANTHER" id="PTHR43439">
    <property type="entry name" value="PHENYLACETATE-COENZYME A LIGASE"/>
    <property type="match status" value="1"/>
</dbReference>
<keyword evidence="1" id="KW-0596">Phosphopantetheine</keyword>
<dbReference type="Pfam" id="PF23562">
    <property type="entry name" value="AMP-binding_C_3"/>
    <property type="match status" value="1"/>
</dbReference>
<keyword evidence="5" id="KW-1185">Reference proteome</keyword>
<dbReference type="InterPro" id="IPR000873">
    <property type="entry name" value="AMP-dep_synth/lig_dom"/>
</dbReference>
<dbReference type="Proteomes" id="UP000305067">
    <property type="component" value="Unassembled WGS sequence"/>
</dbReference>
<evidence type="ECO:0000259" key="3">
    <source>
        <dbReference type="PROSITE" id="PS50075"/>
    </source>
</evidence>
<dbReference type="STRING" id="1884261.A0A5C3QL99"/>
<reference evidence="4 5" key="1">
    <citation type="journal article" date="2019" name="Nat. Ecol. Evol.">
        <title>Megaphylogeny resolves global patterns of mushroom evolution.</title>
        <authorList>
            <person name="Varga T."/>
            <person name="Krizsan K."/>
            <person name="Foldi C."/>
            <person name="Dima B."/>
            <person name="Sanchez-Garcia M."/>
            <person name="Sanchez-Ramirez S."/>
            <person name="Szollosi G.J."/>
            <person name="Szarkandi J.G."/>
            <person name="Papp V."/>
            <person name="Albert L."/>
            <person name="Andreopoulos W."/>
            <person name="Angelini C."/>
            <person name="Antonin V."/>
            <person name="Barry K.W."/>
            <person name="Bougher N.L."/>
            <person name="Buchanan P."/>
            <person name="Buyck B."/>
            <person name="Bense V."/>
            <person name="Catcheside P."/>
            <person name="Chovatia M."/>
            <person name="Cooper J."/>
            <person name="Damon W."/>
            <person name="Desjardin D."/>
            <person name="Finy P."/>
            <person name="Geml J."/>
            <person name="Haridas S."/>
            <person name="Hughes K."/>
            <person name="Justo A."/>
            <person name="Karasinski D."/>
            <person name="Kautmanova I."/>
            <person name="Kiss B."/>
            <person name="Kocsube S."/>
            <person name="Kotiranta H."/>
            <person name="LaButti K.M."/>
            <person name="Lechner B.E."/>
            <person name="Liimatainen K."/>
            <person name="Lipzen A."/>
            <person name="Lukacs Z."/>
            <person name="Mihaltcheva S."/>
            <person name="Morgado L.N."/>
            <person name="Niskanen T."/>
            <person name="Noordeloos M.E."/>
            <person name="Ohm R.A."/>
            <person name="Ortiz-Santana B."/>
            <person name="Ovrebo C."/>
            <person name="Racz N."/>
            <person name="Riley R."/>
            <person name="Savchenko A."/>
            <person name="Shiryaev A."/>
            <person name="Soop K."/>
            <person name="Spirin V."/>
            <person name="Szebenyi C."/>
            <person name="Tomsovsky M."/>
            <person name="Tulloss R.E."/>
            <person name="Uehling J."/>
            <person name="Grigoriev I.V."/>
            <person name="Vagvolgyi C."/>
            <person name="Papp T."/>
            <person name="Martin F.M."/>
            <person name="Miettinen O."/>
            <person name="Hibbett D.S."/>
            <person name="Nagy L.G."/>
        </authorList>
    </citation>
    <scope>NUCLEOTIDE SEQUENCE [LARGE SCALE GENOMIC DNA]</scope>
    <source>
        <strain evidence="4 5">CBS 309.79</strain>
    </source>
</reference>
<dbReference type="EMBL" id="ML178825">
    <property type="protein sequence ID" value="TFL01241.1"/>
    <property type="molecule type" value="Genomic_DNA"/>
</dbReference>
<dbReference type="InterPro" id="IPR042099">
    <property type="entry name" value="ANL_N_sf"/>
</dbReference>
<evidence type="ECO:0000256" key="1">
    <source>
        <dbReference type="ARBA" id="ARBA00022450"/>
    </source>
</evidence>
<evidence type="ECO:0000313" key="4">
    <source>
        <dbReference type="EMBL" id="TFL01241.1"/>
    </source>
</evidence>
<dbReference type="PROSITE" id="PS50075">
    <property type="entry name" value="CARRIER"/>
    <property type="match status" value="1"/>
</dbReference>
<dbReference type="InterPro" id="IPR020845">
    <property type="entry name" value="AMP-binding_CS"/>
</dbReference>
<accession>A0A5C3QL99</accession>
<dbReference type="Gene3D" id="1.10.1200.10">
    <property type="entry name" value="ACP-like"/>
    <property type="match status" value="1"/>
</dbReference>
<proteinExistence type="predicted"/>
<dbReference type="PANTHER" id="PTHR43439:SF2">
    <property type="entry name" value="ENZYME, PUTATIVE (JCVI)-RELATED"/>
    <property type="match status" value="1"/>
</dbReference>
<gene>
    <name evidence="4" type="ORF">BDV98DRAFT_567778</name>
</gene>
<sequence length="680" mass="74626">MALSLSPHYLQSFPSLHEVLDRQSALHPDRPAFCYTEDDAPSEITRVSILEVNRASHRVAHTLSRLPGYDPSAREVVAVILLTDTIVHVALLYGACRAGMVPFLISPHVPLKAIVNLLQTTSCTRIVTTPALRFFITKLLAALTSSHPDSARKLQVNHAPGVREVYPFLGMESVDSPFTPFTMDINATTPEEVYMYMHSSGSTGWPKSIAHSRRALAGWCGRGYLRHWSTLSPPVCLAVPHIHLFHASGILFTLLGSLMSSACMLVYPPTVKTPDALPYVSSASSILSHAKRAGCNAVFSVPVNIHEWAQSEEDVAFLRSLRFVLYGGAPIARKIGSRLWEQGVKFVSIFGATEWGIFPDFEIVPSTVSDGWMYFRASATIPKRWIDQKDGTYELHVLISDEQTPSVLNLPNEEGYATGDLLVPHPEHPELWRPVGRLSNAISLTSGKFAPEPLESAIGAHPSVQGVLVFGQGHLFAGALIEPRLAAFGTLDAQQSDSDSGCEIVRFIADLWPVIAEANELAPSIACLFEETIVITTPDKPLPRSAKGSVMRTEALKLYAREINAMYETLEGAGGCNEFSANRVEKHRSWQRPGRVSPDDYSDSAQLEQWLLSEASALLHREDVDPAMGLFHQGFSNLHSVVFRTRLLQTLSEAIASSLSAEVIYENPSVRQLAQVLALL</sequence>
<dbReference type="Gene3D" id="3.40.50.12780">
    <property type="entry name" value="N-terminal domain of ligase-like"/>
    <property type="match status" value="1"/>
</dbReference>
<dbReference type="InterPro" id="IPR009081">
    <property type="entry name" value="PP-bd_ACP"/>
</dbReference>
<keyword evidence="2" id="KW-0597">Phosphoprotein</keyword>
<organism evidence="4 5">
    <name type="scientific">Pterulicium gracile</name>
    <dbReference type="NCBI Taxonomy" id="1884261"/>
    <lineage>
        <taxon>Eukaryota</taxon>
        <taxon>Fungi</taxon>
        <taxon>Dikarya</taxon>
        <taxon>Basidiomycota</taxon>
        <taxon>Agaricomycotina</taxon>
        <taxon>Agaricomycetes</taxon>
        <taxon>Agaricomycetidae</taxon>
        <taxon>Agaricales</taxon>
        <taxon>Pleurotineae</taxon>
        <taxon>Pterulaceae</taxon>
        <taxon>Pterulicium</taxon>
    </lineage>
</organism>
<name>A0A5C3QL99_9AGAR</name>
<evidence type="ECO:0000313" key="5">
    <source>
        <dbReference type="Proteomes" id="UP000305067"/>
    </source>
</evidence>
<dbReference type="Pfam" id="PF00501">
    <property type="entry name" value="AMP-binding"/>
    <property type="match status" value="1"/>
</dbReference>
<dbReference type="AlphaFoldDB" id="A0A5C3QL99"/>
<dbReference type="OrthoDB" id="429813at2759"/>
<dbReference type="SUPFAM" id="SSF47336">
    <property type="entry name" value="ACP-like"/>
    <property type="match status" value="1"/>
</dbReference>
<dbReference type="InterPro" id="IPR051414">
    <property type="entry name" value="Adenylate-forming_Reductase"/>
</dbReference>
<feature type="domain" description="Carrier" evidence="3">
    <location>
        <begin position="602"/>
        <end position="680"/>
    </location>
</feature>